<accession>A0A8D9DEG4</accession>
<reference evidence="2 3" key="1">
    <citation type="submission" date="2021-07" db="EMBL/GenBank/DDBJ databases">
        <authorList>
            <consortium name="Genoscope - CEA"/>
            <person name="William W."/>
        </authorList>
    </citation>
    <scope>NUCLEOTIDE SEQUENCE [LARGE SCALE GENOMIC DNA]</scope>
</reference>
<evidence type="ECO:0000313" key="2">
    <source>
        <dbReference type="EMBL" id="CAG7872574.1"/>
    </source>
</evidence>
<keyword evidence="1" id="KW-1133">Transmembrane helix</keyword>
<dbReference type="Proteomes" id="UP000694005">
    <property type="component" value="Chromosome A06"/>
</dbReference>
<organism evidence="2 3">
    <name type="scientific">Brassica campestris</name>
    <name type="common">Field mustard</name>
    <dbReference type="NCBI Taxonomy" id="3711"/>
    <lineage>
        <taxon>Eukaryota</taxon>
        <taxon>Viridiplantae</taxon>
        <taxon>Streptophyta</taxon>
        <taxon>Embryophyta</taxon>
        <taxon>Tracheophyta</taxon>
        <taxon>Spermatophyta</taxon>
        <taxon>Magnoliopsida</taxon>
        <taxon>eudicotyledons</taxon>
        <taxon>Gunneridae</taxon>
        <taxon>Pentapetalae</taxon>
        <taxon>rosids</taxon>
        <taxon>malvids</taxon>
        <taxon>Brassicales</taxon>
        <taxon>Brassicaceae</taxon>
        <taxon>Brassiceae</taxon>
        <taxon>Brassica</taxon>
    </lineage>
</organism>
<sequence>KKTSFVDLLAPATAASSVRSCGRRSPPALVSLRSSLCISVVSAEVWRLTDGGFGVLLGFRLRALCSGHQTLALFSTGGLQWVAWGLCKRTAVRFGFGFIALSCRRYSCSLAVVIGSLDLFRMAIGSRVTNSPDCATPEVVYLSSPIVLYGLLVKWVYTVPVDRLEGGNLRERLLNDGIAGLCHYLVPLVVVSVGLVSVSVLEILWISFAW</sequence>
<dbReference type="Gramene" id="A06p48140.2_BraZ1">
    <property type="protein sequence ID" value="A06p48140.2_BraZ1.CDS"/>
    <property type="gene ID" value="A06g48140.2_BraZ1"/>
</dbReference>
<dbReference type="EMBL" id="LS974622">
    <property type="protein sequence ID" value="CAG7872574.1"/>
    <property type="molecule type" value="Genomic_DNA"/>
</dbReference>
<evidence type="ECO:0000313" key="3">
    <source>
        <dbReference type="Proteomes" id="UP000694005"/>
    </source>
</evidence>
<keyword evidence="1" id="KW-0472">Membrane</keyword>
<dbReference type="AlphaFoldDB" id="A0A8D9DEG4"/>
<keyword evidence="1" id="KW-0812">Transmembrane</keyword>
<feature type="transmembrane region" description="Helical" evidence="1">
    <location>
        <begin position="178"/>
        <end position="208"/>
    </location>
</feature>
<evidence type="ECO:0000256" key="1">
    <source>
        <dbReference type="SAM" id="Phobius"/>
    </source>
</evidence>
<name>A0A8D9DEG4_BRACM</name>
<protein>
    <submittedName>
        <fullName evidence="2">Uncharacterized protein</fullName>
    </submittedName>
</protein>
<gene>
    <name evidence="2" type="ORF">BRAPAZ1V2_A06P48140.2</name>
</gene>
<feature type="non-terminal residue" evidence="2">
    <location>
        <position position="210"/>
    </location>
</feature>
<proteinExistence type="predicted"/>